<reference evidence="2" key="1">
    <citation type="submission" date="2023-07" db="EMBL/GenBank/DDBJ databases">
        <authorList>
            <consortium name="CYATHOMIX"/>
        </authorList>
    </citation>
    <scope>NUCLEOTIDE SEQUENCE</scope>
    <source>
        <strain evidence="2">N/A</strain>
    </source>
</reference>
<protein>
    <submittedName>
        <fullName evidence="2">Uncharacterized protein</fullName>
    </submittedName>
</protein>
<organism evidence="2 3">
    <name type="scientific">Cylicocyclus nassatus</name>
    <name type="common">Nematode worm</name>
    <dbReference type="NCBI Taxonomy" id="53992"/>
    <lineage>
        <taxon>Eukaryota</taxon>
        <taxon>Metazoa</taxon>
        <taxon>Ecdysozoa</taxon>
        <taxon>Nematoda</taxon>
        <taxon>Chromadorea</taxon>
        <taxon>Rhabditida</taxon>
        <taxon>Rhabditina</taxon>
        <taxon>Rhabditomorpha</taxon>
        <taxon>Strongyloidea</taxon>
        <taxon>Strongylidae</taxon>
        <taxon>Cylicocyclus</taxon>
    </lineage>
</organism>
<dbReference type="EMBL" id="CATQJL010000001">
    <property type="protein sequence ID" value="CAJ0590926.1"/>
    <property type="molecule type" value="Genomic_DNA"/>
</dbReference>
<dbReference type="Proteomes" id="UP001176961">
    <property type="component" value="Unassembled WGS sequence"/>
</dbReference>
<evidence type="ECO:0000256" key="1">
    <source>
        <dbReference type="SAM" id="Phobius"/>
    </source>
</evidence>
<keyword evidence="3" id="KW-1185">Reference proteome</keyword>
<name>A0AA36DPD4_CYLNA</name>
<gene>
    <name evidence="2" type="ORF">CYNAS_LOCUS2909</name>
</gene>
<feature type="transmembrane region" description="Helical" evidence="1">
    <location>
        <begin position="142"/>
        <end position="167"/>
    </location>
</feature>
<feature type="transmembrane region" description="Helical" evidence="1">
    <location>
        <begin position="33"/>
        <end position="52"/>
    </location>
</feature>
<accession>A0AA36DPD4</accession>
<dbReference type="Pfam" id="PF10323">
    <property type="entry name" value="7TM_GPCR_Srv"/>
    <property type="match status" value="1"/>
</dbReference>
<feature type="transmembrane region" description="Helical" evidence="1">
    <location>
        <begin position="112"/>
        <end position="130"/>
    </location>
</feature>
<dbReference type="AlphaFoldDB" id="A0AA36DPD4"/>
<keyword evidence="1" id="KW-0812">Transmembrane</keyword>
<comment type="caution">
    <text evidence="2">The sequence shown here is derived from an EMBL/GenBank/DDBJ whole genome shotgun (WGS) entry which is preliminary data.</text>
</comment>
<keyword evidence="1" id="KW-0472">Membrane</keyword>
<keyword evidence="1" id="KW-1133">Transmembrane helix</keyword>
<dbReference type="InterPro" id="IPR019426">
    <property type="entry name" value="7TM_GPCR_serpentine_rcpt_Srv"/>
</dbReference>
<proteinExistence type="predicted"/>
<sequence>MNVFITVGGRFCIVCLPESIITQVAERMGKKEILLLQTFLPTTIVIPLYLLYDHQYEMGSIPMFLTATRPDFDQVISVIKMTFRTSAFAISFFAYIYMFWMIQKKAKRKETNILIHGGCLMSALGGSSIFDFHMGAIDKSHGLFLFTAILWIPCTNIITTFCVIILLRRRLRPSSEAKLPKIFITIA</sequence>
<evidence type="ECO:0000313" key="2">
    <source>
        <dbReference type="EMBL" id="CAJ0590926.1"/>
    </source>
</evidence>
<evidence type="ECO:0000313" key="3">
    <source>
        <dbReference type="Proteomes" id="UP001176961"/>
    </source>
</evidence>
<feature type="transmembrane region" description="Helical" evidence="1">
    <location>
        <begin position="81"/>
        <end position="100"/>
    </location>
</feature>